<feature type="compositionally biased region" description="Basic and acidic residues" evidence="1">
    <location>
        <begin position="66"/>
        <end position="87"/>
    </location>
</feature>
<feature type="compositionally biased region" description="Polar residues" evidence="1">
    <location>
        <begin position="182"/>
        <end position="197"/>
    </location>
</feature>
<feature type="compositionally biased region" description="Low complexity" evidence="1">
    <location>
        <begin position="119"/>
        <end position="128"/>
    </location>
</feature>
<comment type="caution">
    <text evidence="2">The sequence shown here is derived from an EMBL/GenBank/DDBJ whole genome shotgun (WGS) entry which is preliminary data.</text>
</comment>
<feature type="compositionally biased region" description="Acidic residues" evidence="1">
    <location>
        <begin position="349"/>
        <end position="369"/>
    </location>
</feature>
<organism evidence="2 3">
    <name type="scientific">Oculimacula yallundae</name>
    <dbReference type="NCBI Taxonomy" id="86028"/>
    <lineage>
        <taxon>Eukaryota</taxon>
        <taxon>Fungi</taxon>
        <taxon>Dikarya</taxon>
        <taxon>Ascomycota</taxon>
        <taxon>Pezizomycotina</taxon>
        <taxon>Leotiomycetes</taxon>
        <taxon>Helotiales</taxon>
        <taxon>Ploettnerulaceae</taxon>
        <taxon>Oculimacula</taxon>
    </lineage>
</organism>
<dbReference type="EMBL" id="JAZHXI010000008">
    <property type="protein sequence ID" value="KAL2068806.1"/>
    <property type="molecule type" value="Genomic_DNA"/>
</dbReference>
<evidence type="ECO:0000256" key="1">
    <source>
        <dbReference type="SAM" id="MobiDB-lite"/>
    </source>
</evidence>
<feature type="region of interest" description="Disordered" evidence="1">
    <location>
        <begin position="626"/>
        <end position="650"/>
    </location>
</feature>
<feature type="region of interest" description="Disordered" evidence="1">
    <location>
        <begin position="57"/>
        <end position="128"/>
    </location>
</feature>
<reference evidence="2 3" key="1">
    <citation type="journal article" date="2024" name="Commun. Biol.">
        <title>Comparative genomic analysis of thermophilic fungi reveals convergent evolutionary adaptations and gene losses.</title>
        <authorList>
            <person name="Steindorff A.S."/>
            <person name="Aguilar-Pontes M.V."/>
            <person name="Robinson A.J."/>
            <person name="Andreopoulos B."/>
            <person name="LaButti K."/>
            <person name="Kuo A."/>
            <person name="Mondo S."/>
            <person name="Riley R."/>
            <person name="Otillar R."/>
            <person name="Haridas S."/>
            <person name="Lipzen A."/>
            <person name="Grimwood J."/>
            <person name="Schmutz J."/>
            <person name="Clum A."/>
            <person name="Reid I.D."/>
            <person name="Moisan M.C."/>
            <person name="Butler G."/>
            <person name="Nguyen T.T.M."/>
            <person name="Dewar K."/>
            <person name="Conant G."/>
            <person name="Drula E."/>
            <person name="Henrissat B."/>
            <person name="Hansel C."/>
            <person name="Singer S."/>
            <person name="Hutchinson M.I."/>
            <person name="de Vries R.P."/>
            <person name="Natvig D.O."/>
            <person name="Powell A.J."/>
            <person name="Tsang A."/>
            <person name="Grigoriev I.V."/>
        </authorList>
    </citation>
    <scope>NUCLEOTIDE SEQUENCE [LARGE SCALE GENOMIC DNA]</scope>
    <source>
        <strain evidence="2 3">CBS 494.80</strain>
    </source>
</reference>
<gene>
    <name evidence="2" type="ORF">VTL71DRAFT_15144</name>
</gene>
<feature type="region of interest" description="Disordered" evidence="1">
    <location>
        <begin position="160"/>
        <end position="224"/>
    </location>
</feature>
<feature type="region of interest" description="Disordered" evidence="1">
    <location>
        <begin position="334"/>
        <end position="387"/>
    </location>
</feature>
<sequence length="911" mass="101912">MVSTPQKHGRMPSKPRDRPQQITSGFLLPLLVLCQARALSRVPGVWDLKGRDWVFDRASSSASSEGEPRKRDDRAPHRDLLEKARRDKDRRRRGSEAGSSHRGGSSTFDNPNLIPTGPSRTSTSRARSSTYFRPYTASTSQSLGWQNSIAVAKSEPAQYIPSLSSSTPTGASRGEADEGPSTMMQIKASRTPSQTKSQEMEVNGSGKRGMESRTSSDAGSDVQPIRKKIRHAANLENDNHIGQYADNPSVNVYAKIKPQVSSLGAPPIDLYIIEKARLSASTQLVTAPHAVTIIPPSKVQLSSTIFVSYANALEKLSGDKKIGLIRQYLQSLEKENEPMADEEAKPEPEPELEPELDVASDLEMDEAEEQKEGKKDDNDDEDTDDASVWGATPVKIRYVPESLQVGWHRDDTLVPVKALARLFGSSIKPTVQFQIIEGKESEDSEMDFSRITVKPEKVLFNPEFNGPTIAGSKAKILARFTKQVVAVERRHNESPTPSKGSRSAASNAASASRVADEDYSTVSPHPPTPAHSVPAQDLPTTIEAAIAALRNAENHLLASDHVLGEKKAELEKQKLEAKARDISIDRKVEAHLELERRLKLQQEAVQKRETDLRTWENSLKSLEKQTAAREKALSEQENAMKDSTDFKEREKKLREKEDELKAWEEQNRKHEESFRERRKVLKGLEANSKTTTSDLEIREKSLAVKEKSWKAKEKSLTTKEAALISLENSLIPKVAAATTRETDVTERETRVAKKEAAVSRQQPTQLPALRFSLTIPKLFRAGNEVIPSLTKLKEHFYMLPQDDPNAGFYARREEHSTQVHLQYKGCTTYFTTHQYLKEVTNEMNPVLDPKIEISGSILPGTIPYGKLKLVVYEKDDGFSTLVQEFGNESLYRVDTHYFVSWYVYKQVNNKL</sequence>
<protein>
    <submittedName>
        <fullName evidence="2">Uncharacterized protein</fullName>
    </submittedName>
</protein>
<accession>A0ABR4CHT2</accession>
<feature type="compositionally biased region" description="Polar residues" evidence="1">
    <location>
        <begin position="161"/>
        <end position="170"/>
    </location>
</feature>
<feature type="compositionally biased region" description="Low complexity" evidence="1">
    <location>
        <begin position="501"/>
        <end position="513"/>
    </location>
</feature>
<dbReference type="Proteomes" id="UP001595075">
    <property type="component" value="Unassembled WGS sequence"/>
</dbReference>
<evidence type="ECO:0000313" key="3">
    <source>
        <dbReference type="Proteomes" id="UP001595075"/>
    </source>
</evidence>
<name>A0ABR4CHT2_9HELO</name>
<proteinExistence type="predicted"/>
<feature type="region of interest" description="Disordered" evidence="1">
    <location>
        <begin position="488"/>
        <end position="536"/>
    </location>
</feature>
<feature type="region of interest" description="Disordered" evidence="1">
    <location>
        <begin position="1"/>
        <end position="21"/>
    </location>
</feature>
<keyword evidence="3" id="KW-1185">Reference proteome</keyword>
<feature type="compositionally biased region" description="Basic and acidic residues" evidence="1">
    <location>
        <begin position="334"/>
        <end position="348"/>
    </location>
</feature>
<evidence type="ECO:0000313" key="2">
    <source>
        <dbReference type="EMBL" id="KAL2068806.1"/>
    </source>
</evidence>